<dbReference type="InterPro" id="IPR002048">
    <property type="entry name" value="EF_hand_dom"/>
</dbReference>
<dbReference type="InterPro" id="IPR011992">
    <property type="entry name" value="EF-hand-dom_pair"/>
</dbReference>
<dbReference type="Gene3D" id="1.10.238.10">
    <property type="entry name" value="EF-hand"/>
    <property type="match status" value="1"/>
</dbReference>
<dbReference type="InterPro" id="IPR018247">
    <property type="entry name" value="EF_Hand_1_Ca_BS"/>
</dbReference>
<feature type="region of interest" description="Disordered" evidence="1">
    <location>
        <begin position="105"/>
        <end position="133"/>
    </location>
</feature>
<evidence type="ECO:0000313" key="4">
    <source>
        <dbReference type="Proteomes" id="UP000574769"/>
    </source>
</evidence>
<dbReference type="SUPFAM" id="SSF47473">
    <property type="entry name" value="EF-hand"/>
    <property type="match status" value="1"/>
</dbReference>
<dbReference type="Proteomes" id="UP000574769">
    <property type="component" value="Unassembled WGS sequence"/>
</dbReference>
<dbReference type="AlphaFoldDB" id="A0A7W7AJC2"/>
<proteinExistence type="predicted"/>
<dbReference type="EMBL" id="JACHNY010000004">
    <property type="protein sequence ID" value="MBB4618111.1"/>
    <property type="molecule type" value="Genomic_DNA"/>
</dbReference>
<sequence length="133" mass="14678">MAVALMLAACGKDPEQKMAQADHQAAAAGFTPPSVTSRLDFGGMMERRFHTLDRDGDGVIDRTEMPRNNSRLVALDRNRDGKITATEFSEGTLAWFDRMDLNRDGTVTSEERETYRRNPQPAPTPTGSVIPVP</sequence>
<keyword evidence="4" id="KW-1185">Reference proteome</keyword>
<comment type="caution">
    <text evidence="3">The sequence shown here is derived from an EMBL/GenBank/DDBJ whole genome shotgun (WGS) entry which is preliminary data.</text>
</comment>
<gene>
    <name evidence="3" type="ORF">GGQ96_002247</name>
</gene>
<dbReference type="GO" id="GO:0005509">
    <property type="term" value="F:calcium ion binding"/>
    <property type="evidence" value="ECO:0007669"/>
    <property type="project" value="InterPro"/>
</dbReference>
<feature type="domain" description="EF-hand" evidence="2">
    <location>
        <begin position="94"/>
        <end position="111"/>
    </location>
</feature>
<organism evidence="3 4">
    <name type="scientific">Sphingomonas abaci</name>
    <dbReference type="NCBI Taxonomy" id="237611"/>
    <lineage>
        <taxon>Bacteria</taxon>
        <taxon>Pseudomonadati</taxon>
        <taxon>Pseudomonadota</taxon>
        <taxon>Alphaproteobacteria</taxon>
        <taxon>Sphingomonadales</taxon>
        <taxon>Sphingomonadaceae</taxon>
        <taxon>Sphingomonas</taxon>
    </lineage>
</organism>
<name>A0A7W7AJC2_9SPHN</name>
<reference evidence="3 4" key="1">
    <citation type="submission" date="2020-08" db="EMBL/GenBank/DDBJ databases">
        <title>Genomic Encyclopedia of Type Strains, Phase IV (KMG-IV): sequencing the most valuable type-strain genomes for metagenomic binning, comparative biology and taxonomic classification.</title>
        <authorList>
            <person name="Goeker M."/>
        </authorList>
    </citation>
    <scope>NUCLEOTIDE SEQUENCE [LARGE SCALE GENOMIC DNA]</scope>
    <source>
        <strain evidence="3 4">DSM 15867</strain>
    </source>
</reference>
<dbReference type="RefSeq" id="WP_246360441.1">
    <property type="nucleotide sequence ID" value="NZ_JACHNY010000004.1"/>
</dbReference>
<feature type="domain" description="EF-hand" evidence="2">
    <location>
        <begin position="49"/>
        <end position="64"/>
    </location>
</feature>
<evidence type="ECO:0000259" key="2">
    <source>
        <dbReference type="Pfam" id="PF13202"/>
    </source>
</evidence>
<accession>A0A7W7AJC2</accession>
<evidence type="ECO:0000256" key="1">
    <source>
        <dbReference type="SAM" id="MobiDB-lite"/>
    </source>
</evidence>
<dbReference type="PROSITE" id="PS00018">
    <property type="entry name" value="EF_HAND_1"/>
    <property type="match status" value="2"/>
</dbReference>
<protein>
    <recommendedName>
        <fullName evidence="2">EF-hand domain-containing protein</fullName>
    </recommendedName>
</protein>
<feature type="compositionally biased region" description="Basic and acidic residues" evidence="1">
    <location>
        <begin position="105"/>
        <end position="116"/>
    </location>
</feature>
<feature type="domain" description="EF-hand" evidence="2">
    <location>
        <begin position="74"/>
        <end position="89"/>
    </location>
</feature>
<evidence type="ECO:0000313" key="3">
    <source>
        <dbReference type="EMBL" id="MBB4618111.1"/>
    </source>
</evidence>
<dbReference type="Pfam" id="PF13202">
    <property type="entry name" value="EF-hand_5"/>
    <property type="match status" value="3"/>
</dbReference>